<dbReference type="Proteomes" id="UP000035425">
    <property type="component" value="Unassembled WGS sequence"/>
</dbReference>
<protein>
    <submittedName>
        <fullName evidence="5">Iron ABC transporter substrate-binding protein</fullName>
    </submittedName>
</protein>
<keyword evidence="6" id="KW-1185">Reference proteome</keyword>
<comment type="caution">
    <text evidence="5">The sequence shown here is derived from an EMBL/GenBank/DDBJ whole genome shotgun (WGS) entry which is preliminary data.</text>
</comment>
<keyword evidence="2" id="KW-0410">Iron transport</keyword>
<dbReference type="RefSeq" id="WP_086055416.1">
    <property type="nucleotide sequence ID" value="NZ_JWIO01000017.1"/>
</dbReference>
<dbReference type="InterPro" id="IPR026045">
    <property type="entry name" value="Ferric-bd"/>
</dbReference>
<reference evidence="5 6" key="1">
    <citation type="submission" date="2014-12" db="EMBL/GenBank/DDBJ databases">
        <title>Frankia sp. BMG5.1 draft genome.</title>
        <authorList>
            <person name="Gtari M."/>
            <person name="Ghodhbane-Gtari F."/>
            <person name="Nouioui I."/>
            <person name="Ktari A."/>
            <person name="Hezbri K."/>
            <person name="Mimouni W."/>
            <person name="Sbissi I."/>
            <person name="Ayari A."/>
            <person name="Yamanaka T."/>
            <person name="Normand P."/>
            <person name="Tisa L.S."/>
            <person name="Boudabous A."/>
        </authorList>
    </citation>
    <scope>NUCLEOTIDE SEQUENCE [LARGE SCALE GENOMIC DNA]</scope>
    <source>
        <strain evidence="5 6">BMG5.1</strain>
    </source>
</reference>
<gene>
    <name evidence="5" type="ORF">FrCorBMG51_12235</name>
</gene>
<dbReference type="PROSITE" id="PS51257">
    <property type="entry name" value="PROKAR_LIPOPROTEIN"/>
    <property type="match status" value="1"/>
</dbReference>
<evidence type="ECO:0000256" key="2">
    <source>
        <dbReference type="ARBA" id="ARBA00022496"/>
    </source>
</evidence>
<dbReference type="SUPFAM" id="SSF53850">
    <property type="entry name" value="Periplasmic binding protein-like II"/>
    <property type="match status" value="1"/>
</dbReference>
<dbReference type="EMBL" id="JWIO01000017">
    <property type="protein sequence ID" value="KLL11211.1"/>
    <property type="molecule type" value="Genomic_DNA"/>
</dbReference>
<evidence type="ECO:0000256" key="1">
    <source>
        <dbReference type="ARBA" id="ARBA00008520"/>
    </source>
</evidence>
<dbReference type="Gene3D" id="3.40.190.10">
    <property type="entry name" value="Periplasmic binding protein-like II"/>
    <property type="match status" value="2"/>
</dbReference>
<keyword evidence="3 4" id="KW-0732">Signal</keyword>
<evidence type="ECO:0000313" key="6">
    <source>
        <dbReference type="Proteomes" id="UP000035425"/>
    </source>
</evidence>
<dbReference type="PIRSF" id="PIRSF002825">
    <property type="entry name" value="CfbpA"/>
    <property type="match status" value="1"/>
</dbReference>
<accession>A0ABR5F3B7</accession>
<dbReference type="PANTHER" id="PTHR30006:SF15">
    <property type="entry name" value="IRON-UTILIZATION PERIPLASMIC PROTEIN"/>
    <property type="match status" value="1"/>
</dbReference>
<keyword evidence="2" id="KW-0406">Ion transport</keyword>
<keyword evidence="2" id="KW-0408">Iron</keyword>
<name>A0ABR5F3B7_9ACTN</name>
<feature type="chain" id="PRO_5047248162" evidence="4">
    <location>
        <begin position="25"/>
        <end position="338"/>
    </location>
</feature>
<keyword evidence="2" id="KW-0813">Transport</keyword>
<feature type="signal peptide" evidence="4">
    <location>
        <begin position="1"/>
        <end position="24"/>
    </location>
</feature>
<comment type="similarity">
    <text evidence="1">Belongs to the bacterial solute-binding protein 1 family.</text>
</comment>
<sequence length="338" mass="35765">MRVRLAGRITTLAVAVVMAAAATACGGSEGATITLYNAQHDDLITAMVDGFTRETGIKVNIRSGKDSEFANQIVQEGDASPADVFVTENSPAMSLVDGRGRFIKVDDATLAQVPAQFVPSSRNWTGFAARATVLAYNKRQLTPDQLPASLMDLQQPQWQGKFGVAAAGADFQAIVSAVLASKGETATATWLAGLKANAKIYSNNRAVLKAVDTGEVQAGVLYHYYWYKDRAESGANSNNTELKFFGGKDPGAFLSVSGAGVLKASKNQDKAQQLVRYLTGRAGQQILADSNALEYPIASGVPANAKLKPLSELDPPVIDVASLNGPKVVELMRNASLL</sequence>
<evidence type="ECO:0000256" key="4">
    <source>
        <dbReference type="SAM" id="SignalP"/>
    </source>
</evidence>
<organism evidence="5 6">
    <name type="scientific">Protofrankia coriariae</name>
    <dbReference type="NCBI Taxonomy" id="1562887"/>
    <lineage>
        <taxon>Bacteria</taxon>
        <taxon>Bacillati</taxon>
        <taxon>Actinomycetota</taxon>
        <taxon>Actinomycetes</taxon>
        <taxon>Frankiales</taxon>
        <taxon>Frankiaceae</taxon>
        <taxon>Protofrankia</taxon>
    </lineage>
</organism>
<dbReference type="PANTHER" id="PTHR30006">
    <property type="entry name" value="THIAMINE-BINDING PERIPLASMIC PROTEIN-RELATED"/>
    <property type="match status" value="1"/>
</dbReference>
<dbReference type="Pfam" id="PF13343">
    <property type="entry name" value="SBP_bac_6"/>
    <property type="match status" value="1"/>
</dbReference>
<proteinExistence type="inferred from homology"/>
<dbReference type="CDD" id="cd13543">
    <property type="entry name" value="PBP2_Fbp"/>
    <property type="match status" value="1"/>
</dbReference>
<evidence type="ECO:0000256" key="3">
    <source>
        <dbReference type="ARBA" id="ARBA00022729"/>
    </source>
</evidence>
<evidence type="ECO:0000313" key="5">
    <source>
        <dbReference type="EMBL" id="KLL11211.1"/>
    </source>
</evidence>